<dbReference type="GO" id="GO:0003676">
    <property type="term" value="F:nucleic acid binding"/>
    <property type="evidence" value="ECO:0007669"/>
    <property type="project" value="InterPro"/>
</dbReference>
<keyword evidence="2" id="KW-1185">Reference proteome</keyword>
<dbReference type="SUPFAM" id="SSF53098">
    <property type="entry name" value="Ribonuclease H-like"/>
    <property type="match status" value="1"/>
</dbReference>
<dbReference type="EMBL" id="JBBNAF010000011">
    <property type="protein sequence ID" value="KAK9099240.1"/>
    <property type="molecule type" value="Genomic_DNA"/>
</dbReference>
<gene>
    <name evidence="1" type="ORF">Syun_026285</name>
</gene>
<name>A0AAP0HWV8_9MAGN</name>
<dbReference type="InterPro" id="IPR036397">
    <property type="entry name" value="RNaseH_sf"/>
</dbReference>
<protein>
    <submittedName>
        <fullName evidence="1">Uncharacterized protein</fullName>
    </submittedName>
</protein>
<accession>A0AAP0HWV8</accession>
<organism evidence="1 2">
    <name type="scientific">Stephania yunnanensis</name>
    <dbReference type="NCBI Taxonomy" id="152371"/>
    <lineage>
        <taxon>Eukaryota</taxon>
        <taxon>Viridiplantae</taxon>
        <taxon>Streptophyta</taxon>
        <taxon>Embryophyta</taxon>
        <taxon>Tracheophyta</taxon>
        <taxon>Spermatophyta</taxon>
        <taxon>Magnoliopsida</taxon>
        <taxon>Ranunculales</taxon>
        <taxon>Menispermaceae</taxon>
        <taxon>Menispermoideae</taxon>
        <taxon>Cissampelideae</taxon>
        <taxon>Stephania</taxon>
    </lineage>
</organism>
<reference evidence="1 2" key="1">
    <citation type="submission" date="2024-01" db="EMBL/GenBank/DDBJ databases">
        <title>Genome assemblies of Stephania.</title>
        <authorList>
            <person name="Yang L."/>
        </authorList>
    </citation>
    <scope>NUCLEOTIDE SEQUENCE [LARGE SCALE GENOMIC DNA]</scope>
    <source>
        <strain evidence="1">YNDBR</strain>
        <tissue evidence="1">Leaf</tissue>
    </source>
</reference>
<dbReference type="AlphaFoldDB" id="A0AAP0HWV8"/>
<dbReference type="InterPro" id="IPR012337">
    <property type="entry name" value="RNaseH-like_sf"/>
</dbReference>
<sequence length="257" mass="28855">MDSAAGRVPKTWVAAPFGDALCQFHTVDDTMRMEWAASTVVVDPDFWTYRPLSEQMVRAAADDVRFLLHIYHKMMEKMNERTLWQLAVRGALYCRCFCINDNDYVDWPTIPQMPAELQRISTLEASIGELKVEVQCLMQHIKSMCPQRCLSASRVGRIGEDIDQVNQIQPNLLDLGTQMKDRGVGRSNPAMFGIGKPFGLTTIFVICVDVSSKSVLRLTFNKKLLLSVVVVLPKVVPMGSCVNKVASLPWPPPHSSR</sequence>
<evidence type="ECO:0000313" key="1">
    <source>
        <dbReference type="EMBL" id="KAK9099240.1"/>
    </source>
</evidence>
<proteinExistence type="predicted"/>
<evidence type="ECO:0000313" key="2">
    <source>
        <dbReference type="Proteomes" id="UP001420932"/>
    </source>
</evidence>
<comment type="caution">
    <text evidence="1">The sequence shown here is derived from an EMBL/GenBank/DDBJ whole genome shotgun (WGS) entry which is preliminary data.</text>
</comment>
<dbReference type="Proteomes" id="UP001420932">
    <property type="component" value="Unassembled WGS sequence"/>
</dbReference>
<dbReference type="PANTHER" id="PTHR46814">
    <property type="entry name" value="EGALITARIAN, ISOFORM B"/>
    <property type="match status" value="1"/>
</dbReference>
<dbReference type="PANTHER" id="PTHR46814:SF1">
    <property type="entry name" value="EGALITARIAN, ISOFORM B"/>
    <property type="match status" value="1"/>
</dbReference>
<dbReference type="Gene3D" id="3.30.420.10">
    <property type="entry name" value="Ribonuclease H-like superfamily/Ribonuclease H"/>
    <property type="match status" value="1"/>
</dbReference>